<organism evidence="1">
    <name type="scientific">bioreactor metagenome</name>
    <dbReference type="NCBI Taxonomy" id="1076179"/>
    <lineage>
        <taxon>unclassified sequences</taxon>
        <taxon>metagenomes</taxon>
        <taxon>ecological metagenomes</taxon>
    </lineage>
</organism>
<evidence type="ECO:0000313" key="1">
    <source>
        <dbReference type="EMBL" id="MPM61667.1"/>
    </source>
</evidence>
<accession>A0A645B8E2</accession>
<dbReference type="AlphaFoldDB" id="A0A645B8E2"/>
<proteinExistence type="predicted"/>
<gene>
    <name evidence="1" type="ORF">SDC9_108527</name>
</gene>
<name>A0A645B8E2_9ZZZZ</name>
<comment type="caution">
    <text evidence="1">The sequence shown here is derived from an EMBL/GenBank/DDBJ whole genome shotgun (WGS) entry which is preliminary data.</text>
</comment>
<protein>
    <submittedName>
        <fullName evidence="1">Uncharacterized protein</fullName>
    </submittedName>
</protein>
<sequence length="118" mass="13990">MNPDHIFEQFGDAEPFLSHRRDNRNAQHFGKRLMVERTAAPFKLVIHIERHNHRLFQFNKFGGKVKVPFQGRRRHHVDNDVGFLFENKTPHVQLLGRISRQRIGSRKISQYKLITVVP</sequence>
<reference evidence="1" key="1">
    <citation type="submission" date="2019-08" db="EMBL/GenBank/DDBJ databases">
        <authorList>
            <person name="Kucharzyk K."/>
            <person name="Murdoch R.W."/>
            <person name="Higgins S."/>
            <person name="Loffler F."/>
        </authorList>
    </citation>
    <scope>NUCLEOTIDE SEQUENCE</scope>
</reference>
<dbReference type="EMBL" id="VSSQ01018467">
    <property type="protein sequence ID" value="MPM61667.1"/>
    <property type="molecule type" value="Genomic_DNA"/>
</dbReference>